<feature type="transmembrane region" description="Helical" evidence="8">
    <location>
        <begin position="289"/>
        <end position="305"/>
    </location>
</feature>
<evidence type="ECO:0000256" key="2">
    <source>
        <dbReference type="ARBA" id="ARBA00007998"/>
    </source>
</evidence>
<protein>
    <submittedName>
        <fullName evidence="9">Spore germination protein</fullName>
    </submittedName>
</protein>
<feature type="transmembrane region" description="Helical" evidence="8">
    <location>
        <begin position="317"/>
        <end position="334"/>
    </location>
</feature>
<organism evidence="9 10">
    <name type="scientific">Sporosarcina newyorkensis</name>
    <dbReference type="NCBI Taxonomy" id="759851"/>
    <lineage>
        <taxon>Bacteria</taxon>
        <taxon>Bacillati</taxon>
        <taxon>Bacillota</taxon>
        <taxon>Bacilli</taxon>
        <taxon>Bacillales</taxon>
        <taxon>Caryophanaceae</taxon>
        <taxon>Sporosarcina</taxon>
    </lineage>
</organism>
<dbReference type="EMBL" id="FUYJ01000001">
    <property type="protein sequence ID" value="SKA89442.1"/>
    <property type="molecule type" value="Genomic_DNA"/>
</dbReference>
<dbReference type="InterPro" id="IPR004761">
    <property type="entry name" value="Spore_GerAB"/>
</dbReference>
<dbReference type="PANTHER" id="PTHR34975">
    <property type="entry name" value="SPORE GERMINATION PROTEIN A2"/>
    <property type="match status" value="1"/>
</dbReference>
<keyword evidence="5 8" id="KW-0812">Transmembrane</keyword>
<dbReference type="AlphaFoldDB" id="A0A1T4XIN2"/>
<comment type="subcellular location">
    <subcellularLocation>
        <location evidence="1">Membrane</location>
        <topology evidence="1">Multi-pass membrane protein</topology>
    </subcellularLocation>
</comment>
<keyword evidence="7 8" id="KW-0472">Membrane</keyword>
<feature type="transmembrane region" description="Helical" evidence="8">
    <location>
        <begin position="126"/>
        <end position="146"/>
    </location>
</feature>
<evidence type="ECO:0000256" key="3">
    <source>
        <dbReference type="ARBA" id="ARBA00022448"/>
    </source>
</evidence>
<evidence type="ECO:0000313" key="9">
    <source>
        <dbReference type="EMBL" id="SKA89442.1"/>
    </source>
</evidence>
<feature type="transmembrane region" description="Helical" evidence="8">
    <location>
        <begin position="166"/>
        <end position="186"/>
    </location>
</feature>
<evidence type="ECO:0000256" key="6">
    <source>
        <dbReference type="ARBA" id="ARBA00022989"/>
    </source>
</evidence>
<dbReference type="RefSeq" id="WP_078816644.1">
    <property type="nucleotide sequence ID" value="NZ_FUYJ01000001.1"/>
</dbReference>
<evidence type="ECO:0000256" key="1">
    <source>
        <dbReference type="ARBA" id="ARBA00004141"/>
    </source>
</evidence>
<evidence type="ECO:0000256" key="7">
    <source>
        <dbReference type="ARBA" id="ARBA00023136"/>
    </source>
</evidence>
<evidence type="ECO:0000256" key="4">
    <source>
        <dbReference type="ARBA" id="ARBA00022544"/>
    </source>
</evidence>
<dbReference type="Pfam" id="PF03845">
    <property type="entry name" value="Spore_permease"/>
    <property type="match status" value="1"/>
</dbReference>
<feature type="transmembrane region" description="Helical" evidence="8">
    <location>
        <begin position="77"/>
        <end position="96"/>
    </location>
</feature>
<keyword evidence="3" id="KW-0813">Transport</keyword>
<keyword evidence="10" id="KW-1185">Reference proteome</keyword>
<dbReference type="GO" id="GO:0016020">
    <property type="term" value="C:membrane"/>
    <property type="evidence" value="ECO:0007669"/>
    <property type="project" value="UniProtKB-SubCell"/>
</dbReference>
<dbReference type="PANTHER" id="PTHR34975:SF2">
    <property type="entry name" value="SPORE GERMINATION PROTEIN A2"/>
    <property type="match status" value="1"/>
</dbReference>
<gene>
    <name evidence="9" type="ORF">SAMN04244570_0841</name>
</gene>
<feature type="transmembrane region" description="Helical" evidence="8">
    <location>
        <begin position="252"/>
        <end position="277"/>
    </location>
</feature>
<evidence type="ECO:0000256" key="5">
    <source>
        <dbReference type="ARBA" id="ARBA00022692"/>
    </source>
</evidence>
<feature type="transmembrane region" description="Helical" evidence="8">
    <location>
        <begin position="12"/>
        <end position="32"/>
    </location>
</feature>
<dbReference type="Proteomes" id="UP000190042">
    <property type="component" value="Unassembled WGS sequence"/>
</dbReference>
<evidence type="ECO:0000313" key="10">
    <source>
        <dbReference type="Proteomes" id="UP000190042"/>
    </source>
</evidence>
<keyword evidence="6 8" id="KW-1133">Transmembrane helix</keyword>
<keyword evidence="4" id="KW-0309">Germination</keyword>
<accession>A0A1T4XIN2</accession>
<feature type="transmembrane region" description="Helical" evidence="8">
    <location>
        <begin position="38"/>
        <end position="57"/>
    </location>
</feature>
<evidence type="ECO:0000256" key="8">
    <source>
        <dbReference type="SAM" id="Phobius"/>
    </source>
</evidence>
<feature type="transmembrane region" description="Helical" evidence="8">
    <location>
        <begin position="207"/>
        <end position="225"/>
    </location>
</feature>
<feature type="transmembrane region" description="Helical" evidence="8">
    <location>
        <begin position="102"/>
        <end position="119"/>
    </location>
</feature>
<sequence>MMMFELSKTQFFCILFFIQTGGVFISFQHYLIQDAKQNSWLVFLVIALMQYLLFLLFEKTYHALRVPTFIRWVFKIYWLLVIISGLSFIIYLLSLWTLPDTPIIVTTAIILIVSYYANYGKVTAVLNIWTIAIPVVIFIVITWLLAVPHLDWYRMAPQIDFNVVKMARAFLVATAPMIGLEFYLFLRPFVKEVRSLAGWPLFSYQMSWTFFYLATILVNQLFFGIEEIKTIPQPTLYMMKSLTLSFIERADLFYMIAWIIWSIVTVILYIFFVVMTWPADNESKRRRQNIVIHLFLLAVIGFFVSKERNEWIREIVNYLHLAIGIVLPIILILLKKGLNKWIKDSSS</sequence>
<reference evidence="10" key="1">
    <citation type="submission" date="2017-02" db="EMBL/GenBank/DDBJ databases">
        <authorList>
            <person name="Varghese N."/>
            <person name="Submissions S."/>
        </authorList>
    </citation>
    <scope>NUCLEOTIDE SEQUENCE [LARGE SCALE GENOMIC DNA]</scope>
    <source>
        <strain evidence="10">DSM 23966</strain>
    </source>
</reference>
<name>A0A1T4XIN2_9BACL</name>
<dbReference type="GO" id="GO:0009847">
    <property type="term" value="P:spore germination"/>
    <property type="evidence" value="ECO:0007669"/>
    <property type="project" value="InterPro"/>
</dbReference>
<comment type="similarity">
    <text evidence="2">Belongs to the amino acid-polyamine-organocation (APC) superfamily. Spore germination protein (SGP) (TC 2.A.3.9) family.</text>
</comment>
<proteinExistence type="inferred from homology"/>